<protein>
    <submittedName>
        <fullName evidence="1">Uncharacterized protein</fullName>
    </submittedName>
</protein>
<dbReference type="Proteomes" id="UP000472275">
    <property type="component" value="Chromosome 20"/>
</dbReference>
<sequence>MNDKYLSVCYSCTELCCYPRTPKLPRKDPPWHHGHISTALCLDRYSNTNLPCVSSNCWKWLEEVRHTWSSMRKNSSA</sequence>
<name>A0A663EQ62_AQUCH</name>
<organism evidence="1 2">
    <name type="scientific">Aquila chrysaetos chrysaetos</name>
    <dbReference type="NCBI Taxonomy" id="223781"/>
    <lineage>
        <taxon>Eukaryota</taxon>
        <taxon>Metazoa</taxon>
        <taxon>Chordata</taxon>
        <taxon>Craniata</taxon>
        <taxon>Vertebrata</taxon>
        <taxon>Euteleostomi</taxon>
        <taxon>Archelosauria</taxon>
        <taxon>Archosauria</taxon>
        <taxon>Dinosauria</taxon>
        <taxon>Saurischia</taxon>
        <taxon>Theropoda</taxon>
        <taxon>Coelurosauria</taxon>
        <taxon>Aves</taxon>
        <taxon>Neognathae</taxon>
        <taxon>Neoaves</taxon>
        <taxon>Telluraves</taxon>
        <taxon>Accipitrimorphae</taxon>
        <taxon>Accipitriformes</taxon>
        <taxon>Accipitridae</taxon>
        <taxon>Accipitrinae</taxon>
        <taxon>Aquila</taxon>
    </lineage>
</organism>
<reference evidence="1" key="2">
    <citation type="submission" date="2025-09" db="UniProtKB">
        <authorList>
            <consortium name="Ensembl"/>
        </authorList>
    </citation>
    <scope>IDENTIFICATION</scope>
</reference>
<proteinExistence type="predicted"/>
<evidence type="ECO:0000313" key="2">
    <source>
        <dbReference type="Proteomes" id="UP000472275"/>
    </source>
</evidence>
<dbReference type="Ensembl" id="ENSACCT00020014619.1">
    <property type="protein sequence ID" value="ENSACCP00020013999.1"/>
    <property type="gene ID" value="ENSACCG00020009645.1"/>
</dbReference>
<evidence type="ECO:0000313" key="1">
    <source>
        <dbReference type="Ensembl" id="ENSACCP00020013999.1"/>
    </source>
</evidence>
<accession>A0A663EQ62</accession>
<keyword evidence="2" id="KW-1185">Reference proteome</keyword>
<reference evidence="1" key="1">
    <citation type="submission" date="2025-08" db="UniProtKB">
        <authorList>
            <consortium name="Ensembl"/>
        </authorList>
    </citation>
    <scope>IDENTIFICATION</scope>
</reference>
<dbReference type="InParanoid" id="A0A663EQ62"/>
<dbReference type="AlphaFoldDB" id="A0A663EQ62"/>